<reference evidence="2" key="1">
    <citation type="submission" date="2018-07" db="EMBL/GenBank/DDBJ databases">
        <authorList>
            <person name="Quirk P.G."/>
            <person name="Krulwich T.A."/>
        </authorList>
    </citation>
    <scope>NUCLEOTIDE SEQUENCE</scope>
    <source>
        <strain evidence="2">Anand</strain>
    </source>
</reference>
<dbReference type="VEuPathDB" id="PiroplasmaDB:TA21160"/>
<name>A0A3B0MQ84_THEAN</name>
<sequence>MLDEINIQKCSYSTDKLESDINNFNIKSCNINSFNTRISVLYDILINKCKLDENWKFKIELISYKSIDDIKFLNNLNLLQSYLETKYKNIKNVDGNINESENFKAVSLNFENEEILKYITYYLVEFVCEIERKLKIKNYKQKIVKLLLIIPNVNYYITNYVSDVVAELLQNTTQITLYYNIYITLSLIVENGIRTLKLNTLCNKIVNTYISNQKIQLNNVEFVSPDDVLDFLISTGINSNDKVNDGIVSKVDEIVLKCMNVILVNHLYTPGNVSSIYTLLKYFYNIISNNVLTNEHTTVVTCNFIYALELLYNHFDARVYTALLRISRNNSYKLVEKSILIFLSHSTKELEDGENLILSQEFSLEWNEILNNCYKIIINELNNDNNKYISNYILVQLIHLYLININKLAVTYFVNTIDEEAQYKTGLREKLVNLFKLLSSNDIDDKKLLKYLISTVKRIDDKFEPGTICEVKESVNLEKLYGYYNKLENGSVIYTIMVHNGLKYIMYSTSVGVTNKVSLEQLLCEGVPLVSESEVDDKMITSDKLTMMEKLIVNTNEQLVNLIPNYIKILIYVNQMKMSEKKIDKGIVEYEVNGNHYKEYNGVDKEVDVNREVLSKYNLSKILEDVENAEIIELKDLNFLLTILINNLKNIKISTKTERQCKLRTKLFSTPELNKYILVTGMETTDEIEVIVEDKYRLDKKTLYHNLYYSNINIVMNIIRFISSKKKLNQVFVLKFLLTRVLYNVNMCNQNYFMFLINNIINNIIIRMAPCGGVVKNDKIDENEDEEELVIGEILVLLYNNLNNDVAVNILNNFIVKLYENIEVGRLIRIKPLFSCLLNKLYSLFKEVKVDDKLLLFNTTLEVQKLIERIYSEKLNSNEGEGEKDHHSDVLLNYIKENESLLQSVNTSKYEVNVYYILLYLKCASNYSKDMRNRKINNILNNYINRTLNVGVDTKIIETRTEQISEKILSIIKQYHDNLNQYINNNVNILPILNLLNHYIEIDDNCIDNEVMVQIYKYLVSIMNKVVNKYISYNNNMVFLDCRGYYIENSGERIGSGDRDGVDDEAKLKNYLIYKLMFEVISLIRVMVEKLEMDLHRFNILVINYIINIRNISIIDKFNNLLSITLRKYVNTSTGVLEYNSVVKVKNHVKDEVESEDTRKECGRLDEANRLFKDFINDVKSSRNGADRFVKSKITVNCTEENNKLMFYIHYMLNILLHNDYTNIKVNETISGDEKLNFVGDFEEFEVKVSEMDINIRCEYISMIFMTIIKTINNKNAGNKVLMINNIISLLLEIIDGVNVNVVINILRYIYRCVHSKYINSSTLNNTINNIKSIYDNTDGKFTINWKLNNSILLLLSTIISCHTLNNITDSTNSIRDRNIPKLDNRLNESPNTIDFDIENRDSILRLIKKYKTKYVSLFIYYFHQINSVLENSKDGDGYRGFCAHEKRVVGSLIKYCINNKLLSNNKLYVLLFKYCYKTRHKFLNYLLNDLKENYNEITFYVKFHVIQILFDSPKCYYECDITKDNLLIINIILLRLLNDWDIKIRNEVKEKIKKGYIKGDEDNIMNEEVYSYEYIILSNIYEHSRDLFYSISFYFINFYNDPTKTRLSTSNGSVSDDFSMIYEVEDEDDGGVNIIKNILLIIRDKEKDQRQISDLINKLYGDTSCNSLKNCDEDSFDSFRKEDFIEELRVDNIILYALRNIKDDITRDIIVNL</sequence>
<protein>
    <submittedName>
        <fullName evidence="2">Uncharacterized protein</fullName>
    </submittedName>
</protein>
<proteinExistence type="predicted"/>
<evidence type="ECO:0000313" key="2">
    <source>
        <dbReference type="EMBL" id="SVP89680.1"/>
    </source>
</evidence>
<evidence type="ECO:0000313" key="1">
    <source>
        <dbReference type="EMBL" id="SVP88520.1"/>
    </source>
</evidence>
<organism evidence="2">
    <name type="scientific">Theileria annulata</name>
    <dbReference type="NCBI Taxonomy" id="5874"/>
    <lineage>
        <taxon>Eukaryota</taxon>
        <taxon>Sar</taxon>
        <taxon>Alveolata</taxon>
        <taxon>Apicomplexa</taxon>
        <taxon>Aconoidasida</taxon>
        <taxon>Piroplasmida</taxon>
        <taxon>Theileriidae</taxon>
        <taxon>Theileria</taxon>
    </lineage>
</organism>
<dbReference type="EMBL" id="UIVT01000001">
    <property type="protein sequence ID" value="SVP88520.1"/>
    <property type="molecule type" value="Genomic_DNA"/>
</dbReference>
<gene>
    <name evidence="1" type="ORF">TAT_000038100</name>
    <name evidence="2" type="ORF">TAV_000037700</name>
</gene>
<dbReference type="EMBL" id="UIVS01000001">
    <property type="protein sequence ID" value="SVP89680.1"/>
    <property type="molecule type" value="Genomic_DNA"/>
</dbReference>
<accession>A0A3B0MQ84</accession>